<accession>A0ABQ0I9F3</accession>
<evidence type="ECO:0000313" key="1">
    <source>
        <dbReference type="EMBL" id="GAC05992.1"/>
    </source>
</evidence>
<gene>
    <name evidence="1" type="ORF">GAGA_3158</name>
</gene>
<reference evidence="1 2" key="1">
    <citation type="journal article" date="2014" name="Environ. Microbiol.">
        <title>Comparative genomics of the marine bacterial genus Glaciecola reveals the high degree of genomic diversity and genomic characteristic for cold adaptation.</title>
        <authorList>
            <person name="Qin Q.L."/>
            <person name="Xie B.B."/>
            <person name="Yu Y."/>
            <person name="Shu Y.L."/>
            <person name="Rong J.C."/>
            <person name="Zhang Y.J."/>
            <person name="Zhao D.L."/>
            <person name="Chen X.L."/>
            <person name="Zhang X.Y."/>
            <person name="Chen B."/>
            <person name="Zhou B.C."/>
            <person name="Zhang Y.Z."/>
        </authorList>
    </citation>
    <scope>NUCLEOTIDE SEQUENCE [LARGE SCALE GENOMIC DNA]</scope>
    <source>
        <strain evidence="1 2">NO2</strain>
    </source>
</reference>
<sequence length="37" mass="3962">MGILPPVALLNTDTGGKKLLVEINRLLIELQFLIASG</sequence>
<organism evidence="1 2">
    <name type="scientific">Paraglaciecola agarilytica NO2</name>
    <dbReference type="NCBI Taxonomy" id="1125747"/>
    <lineage>
        <taxon>Bacteria</taxon>
        <taxon>Pseudomonadati</taxon>
        <taxon>Pseudomonadota</taxon>
        <taxon>Gammaproteobacteria</taxon>
        <taxon>Alteromonadales</taxon>
        <taxon>Alteromonadaceae</taxon>
        <taxon>Paraglaciecola</taxon>
    </lineage>
</organism>
<dbReference type="EMBL" id="BAEK01000051">
    <property type="protein sequence ID" value="GAC05992.1"/>
    <property type="molecule type" value="Genomic_DNA"/>
</dbReference>
<dbReference type="Proteomes" id="UP000008372">
    <property type="component" value="Unassembled WGS sequence"/>
</dbReference>
<keyword evidence="2" id="KW-1185">Reference proteome</keyword>
<comment type="caution">
    <text evidence="1">The sequence shown here is derived from an EMBL/GenBank/DDBJ whole genome shotgun (WGS) entry which is preliminary data.</text>
</comment>
<protein>
    <submittedName>
        <fullName evidence="1">Uncharacterized protein</fullName>
    </submittedName>
</protein>
<name>A0ABQ0I9F3_9ALTE</name>
<proteinExistence type="predicted"/>
<evidence type="ECO:0000313" key="2">
    <source>
        <dbReference type="Proteomes" id="UP000008372"/>
    </source>
</evidence>